<gene>
    <name evidence="9" type="ORF">DFP79_1087</name>
</gene>
<dbReference type="CDD" id="cd00165">
    <property type="entry name" value="S4"/>
    <property type="match status" value="1"/>
</dbReference>
<dbReference type="GO" id="GO:0005829">
    <property type="term" value="C:cytosol"/>
    <property type="evidence" value="ECO:0007669"/>
    <property type="project" value="UniProtKB-ARBA"/>
</dbReference>
<dbReference type="PANTHER" id="PTHR47683">
    <property type="entry name" value="PSEUDOURIDINE SYNTHASE FAMILY PROTEIN-RELATED"/>
    <property type="match status" value="1"/>
</dbReference>
<dbReference type="GO" id="GO:0160136">
    <property type="term" value="F:16S rRNA pseudouridine(516) synthase activity"/>
    <property type="evidence" value="ECO:0007669"/>
    <property type="project" value="UniProtKB-EC"/>
</dbReference>
<dbReference type="SMART" id="SM00363">
    <property type="entry name" value="S4"/>
    <property type="match status" value="1"/>
</dbReference>
<dbReference type="Pfam" id="PF01479">
    <property type="entry name" value="S4"/>
    <property type="match status" value="1"/>
</dbReference>
<dbReference type="AlphaFoldDB" id="A0A4R6MC22"/>
<dbReference type="GO" id="GO:0003723">
    <property type="term" value="F:RNA binding"/>
    <property type="evidence" value="ECO:0007669"/>
    <property type="project" value="UniProtKB-KW"/>
</dbReference>
<dbReference type="InterPro" id="IPR050343">
    <property type="entry name" value="RsuA_PseudoU_synthase"/>
</dbReference>
<dbReference type="RefSeq" id="WP_133502908.1">
    <property type="nucleotide sequence ID" value="NZ_SNXC01000010.1"/>
</dbReference>
<evidence type="ECO:0000256" key="4">
    <source>
        <dbReference type="ARBA" id="ARBA00036749"/>
    </source>
</evidence>
<feature type="domain" description="RNA-binding S4" evidence="8">
    <location>
        <begin position="1"/>
        <end position="69"/>
    </location>
</feature>
<dbReference type="PROSITE" id="PS50889">
    <property type="entry name" value="S4"/>
    <property type="match status" value="1"/>
</dbReference>
<dbReference type="EMBL" id="SNXC01000010">
    <property type="protein sequence ID" value="TDO98675.1"/>
    <property type="molecule type" value="Genomic_DNA"/>
</dbReference>
<evidence type="ECO:0000256" key="6">
    <source>
        <dbReference type="PROSITE-ProRule" id="PRU00182"/>
    </source>
</evidence>
<evidence type="ECO:0000259" key="8">
    <source>
        <dbReference type="SMART" id="SM00363"/>
    </source>
</evidence>
<dbReference type="PROSITE" id="PS01149">
    <property type="entry name" value="PSI_RSU"/>
    <property type="match status" value="1"/>
</dbReference>
<dbReference type="SUPFAM" id="SSF55174">
    <property type="entry name" value="Alpha-L RNA-binding motif"/>
    <property type="match status" value="1"/>
</dbReference>
<dbReference type="Gene3D" id="3.10.290.10">
    <property type="entry name" value="RNA-binding S4 domain"/>
    <property type="match status" value="1"/>
</dbReference>
<dbReference type="FunFam" id="3.30.70.1560:FF:000001">
    <property type="entry name" value="Pseudouridine synthase"/>
    <property type="match status" value="1"/>
</dbReference>
<dbReference type="InterPro" id="IPR042092">
    <property type="entry name" value="PsdUridine_s_RsuA/RluB/E/F_cat"/>
</dbReference>
<dbReference type="Proteomes" id="UP000294656">
    <property type="component" value="Unassembled WGS sequence"/>
</dbReference>
<evidence type="ECO:0000256" key="7">
    <source>
        <dbReference type="RuleBase" id="RU003887"/>
    </source>
</evidence>
<dbReference type="OrthoDB" id="9807213at2"/>
<evidence type="ECO:0000256" key="5">
    <source>
        <dbReference type="ARBA" id="ARBA00037590"/>
    </source>
</evidence>
<dbReference type="Gene3D" id="3.30.70.580">
    <property type="entry name" value="Pseudouridine synthase I, catalytic domain, N-terminal subdomain"/>
    <property type="match status" value="1"/>
</dbReference>
<accession>A0A4R6MC22</accession>
<dbReference type="InterPro" id="IPR018496">
    <property type="entry name" value="PsdUridine_synth_RsuA/RluB_CS"/>
</dbReference>
<evidence type="ECO:0000256" key="1">
    <source>
        <dbReference type="ARBA" id="ARBA00008348"/>
    </source>
</evidence>
<dbReference type="InterPro" id="IPR006145">
    <property type="entry name" value="PsdUridine_synth_RsuA/RluA"/>
</dbReference>
<dbReference type="InterPro" id="IPR020103">
    <property type="entry name" value="PsdUridine_synth_cat_dom_sf"/>
</dbReference>
<dbReference type="InterPro" id="IPR020094">
    <property type="entry name" value="TruA/RsuA/RluB/E/F_N"/>
</dbReference>
<keyword evidence="3 7" id="KW-0413">Isomerase</keyword>
<dbReference type="GO" id="GO:0000455">
    <property type="term" value="P:enzyme-directed rRNA pseudouridine synthesis"/>
    <property type="evidence" value="ECO:0007669"/>
    <property type="project" value="UniProtKB-ARBA"/>
</dbReference>
<reference evidence="9 10" key="1">
    <citation type="submission" date="2019-03" db="EMBL/GenBank/DDBJ databases">
        <title>Genomic Encyclopedia of Type Strains, Phase III (KMG-III): the genomes of soil and plant-associated and newly described type strains.</title>
        <authorList>
            <person name="Whitman W."/>
        </authorList>
    </citation>
    <scope>NUCLEOTIDE SEQUENCE [LARGE SCALE GENOMIC DNA]</scope>
    <source>
        <strain evidence="9 10">CECT 7378</strain>
    </source>
</reference>
<dbReference type="NCBIfam" id="TIGR00093">
    <property type="entry name" value="pseudouridine synthase"/>
    <property type="match status" value="1"/>
</dbReference>
<dbReference type="InterPro" id="IPR000748">
    <property type="entry name" value="PsdUridine_synth_RsuA/RluB/E/F"/>
</dbReference>
<keyword evidence="2 6" id="KW-0694">RNA-binding</keyword>
<evidence type="ECO:0000313" key="9">
    <source>
        <dbReference type="EMBL" id="TDO98675.1"/>
    </source>
</evidence>
<dbReference type="InterPro" id="IPR002942">
    <property type="entry name" value="S4_RNA-bd"/>
</dbReference>
<dbReference type="SUPFAM" id="SSF55120">
    <property type="entry name" value="Pseudouridine synthase"/>
    <property type="match status" value="1"/>
</dbReference>
<name>A0A4R6MC22_9GAMM</name>
<comment type="similarity">
    <text evidence="1 7">Belongs to the pseudouridine synthase RsuA family.</text>
</comment>
<comment type="caution">
    <text evidence="9">The sequence shown here is derived from an EMBL/GenBank/DDBJ whole genome shotgun (WGS) entry which is preliminary data.</text>
</comment>
<keyword evidence="10" id="KW-1185">Reference proteome</keyword>
<protein>
    <recommendedName>
        <fullName evidence="7">Pseudouridine synthase</fullName>
        <ecNumber evidence="7">5.4.99.-</ecNumber>
    </recommendedName>
</protein>
<dbReference type="PANTHER" id="PTHR47683:SF4">
    <property type="entry name" value="PSEUDOURIDINE SYNTHASE"/>
    <property type="match status" value="1"/>
</dbReference>
<sequence>MRLDYFLAHTTSWSRKDAKRFIAKGKIRVNGEVVTKPNTPVTEECNVESHGETIQWRKEKYFALYKPANYVSALEDSESPVVIDLIDPEERKNLKIVGRLDKDTTGLIFLTTDGQWLHRITSPKHDCFKTYRVECADVIEESECRALESGVMLNGEEHPTSPAKVVKLSDKEILLSIKEGKYHQVKRMLASVGNKVEKLHRESISDVNLDGLEEGQYRMLTEEEINQF</sequence>
<evidence type="ECO:0000313" key="10">
    <source>
        <dbReference type="Proteomes" id="UP000294656"/>
    </source>
</evidence>
<dbReference type="Gene3D" id="3.30.70.1560">
    <property type="entry name" value="Alpha-L RNA-binding motif"/>
    <property type="match status" value="1"/>
</dbReference>
<comment type="catalytic activity">
    <reaction evidence="4">
        <text>uridine(516) in 16S rRNA = pseudouridine(516) in 16S rRNA</text>
        <dbReference type="Rhea" id="RHEA:38867"/>
        <dbReference type="Rhea" id="RHEA-COMP:10089"/>
        <dbReference type="Rhea" id="RHEA-COMP:10090"/>
        <dbReference type="ChEBI" id="CHEBI:65314"/>
        <dbReference type="ChEBI" id="CHEBI:65315"/>
        <dbReference type="EC" id="5.4.99.19"/>
    </reaction>
</comment>
<dbReference type="Pfam" id="PF00849">
    <property type="entry name" value="PseudoU_synth_2"/>
    <property type="match status" value="1"/>
</dbReference>
<dbReference type="InterPro" id="IPR036986">
    <property type="entry name" value="S4_RNA-bd_sf"/>
</dbReference>
<comment type="function">
    <text evidence="5">Responsible for synthesis of pseudouridine from uracil-516 in 16S ribosomal RNA.</text>
</comment>
<proteinExistence type="inferred from homology"/>
<dbReference type="CDD" id="cd02553">
    <property type="entry name" value="PseudoU_synth_RsuA"/>
    <property type="match status" value="1"/>
</dbReference>
<evidence type="ECO:0000256" key="2">
    <source>
        <dbReference type="ARBA" id="ARBA00022884"/>
    </source>
</evidence>
<organism evidence="9 10">
    <name type="scientific">Marinomonas balearica</name>
    <dbReference type="NCBI Taxonomy" id="491947"/>
    <lineage>
        <taxon>Bacteria</taxon>
        <taxon>Pseudomonadati</taxon>
        <taxon>Pseudomonadota</taxon>
        <taxon>Gammaproteobacteria</taxon>
        <taxon>Oceanospirillales</taxon>
        <taxon>Oceanospirillaceae</taxon>
        <taxon>Marinomonas</taxon>
    </lineage>
</organism>
<dbReference type="EC" id="5.4.99.-" evidence="7"/>
<evidence type="ECO:0000256" key="3">
    <source>
        <dbReference type="ARBA" id="ARBA00023235"/>
    </source>
</evidence>